<organism evidence="2 3">
    <name type="scientific">Bradyrhizobium ivorense</name>
    <dbReference type="NCBI Taxonomy" id="2511166"/>
    <lineage>
        <taxon>Bacteria</taxon>
        <taxon>Pseudomonadati</taxon>
        <taxon>Pseudomonadota</taxon>
        <taxon>Alphaproteobacteria</taxon>
        <taxon>Hyphomicrobiales</taxon>
        <taxon>Nitrobacteraceae</taxon>
        <taxon>Bradyrhizobium</taxon>
    </lineage>
</organism>
<dbReference type="Proteomes" id="UP000328092">
    <property type="component" value="Unassembled WGS sequence"/>
</dbReference>
<dbReference type="CDD" id="cd00093">
    <property type="entry name" value="HTH_XRE"/>
    <property type="match status" value="1"/>
</dbReference>
<dbReference type="GO" id="GO:0003677">
    <property type="term" value="F:DNA binding"/>
    <property type="evidence" value="ECO:0007669"/>
    <property type="project" value="InterPro"/>
</dbReference>
<dbReference type="Pfam" id="PF01381">
    <property type="entry name" value="HTH_3"/>
    <property type="match status" value="1"/>
</dbReference>
<name>A0A508SV46_9BRAD</name>
<dbReference type="Gene3D" id="1.10.260.40">
    <property type="entry name" value="lambda repressor-like DNA-binding domains"/>
    <property type="match status" value="1"/>
</dbReference>
<keyword evidence="3" id="KW-1185">Reference proteome</keyword>
<dbReference type="InterPro" id="IPR010982">
    <property type="entry name" value="Lambda_DNA-bd_dom_sf"/>
</dbReference>
<dbReference type="RefSeq" id="WP_139857669.1">
    <property type="nucleotide sequence ID" value="NZ_CAADFC020000004.1"/>
</dbReference>
<gene>
    <name evidence="2" type="ORF">CI1B_10040</name>
</gene>
<evidence type="ECO:0000313" key="2">
    <source>
        <dbReference type="EMBL" id="VIO65896.1"/>
    </source>
</evidence>
<dbReference type="PROSITE" id="PS50943">
    <property type="entry name" value="HTH_CROC1"/>
    <property type="match status" value="1"/>
</dbReference>
<comment type="caution">
    <text evidence="2">The sequence shown here is derived from an EMBL/GenBank/DDBJ whole genome shotgun (WGS) entry which is preliminary data.</text>
</comment>
<evidence type="ECO:0000313" key="3">
    <source>
        <dbReference type="Proteomes" id="UP000328092"/>
    </source>
</evidence>
<accession>A0A508SV46</accession>
<reference evidence="2" key="1">
    <citation type="submission" date="2019-02" db="EMBL/GenBank/DDBJ databases">
        <authorList>
            <person name="Pothier F.J."/>
        </authorList>
    </citation>
    <scope>NUCLEOTIDE SEQUENCE</scope>
    <source>
        <strain evidence="2">CI-1B</strain>
    </source>
</reference>
<sequence length="128" mass="13675">MSVQIIKAPNGDEMVVMPRSEYDALVAAAGDREDADDIAMYDARKAELAGDPIALLPSEVTELILRGASRLKAIRKWRNVSQVTLSETAGIGQGYLSEIETGQKPGTPETIEALARALDVPVAWLAGP</sequence>
<dbReference type="AlphaFoldDB" id="A0A508SV46"/>
<dbReference type="EMBL" id="CAADFC020000004">
    <property type="protein sequence ID" value="VIO65896.1"/>
    <property type="molecule type" value="Genomic_DNA"/>
</dbReference>
<proteinExistence type="predicted"/>
<feature type="domain" description="HTH cro/C1-type" evidence="1">
    <location>
        <begin position="71"/>
        <end position="125"/>
    </location>
</feature>
<dbReference type="SMART" id="SM00530">
    <property type="entry name" value="HTH_XRE"/>
    <property type="match status" value="1"/>
</dbReference>
<dbReference type="OrthoDB" id="407979at2"/>
<protein>
    <recommendedName>
        <fullName evidence="1">HTH cro/C1-type domain-containing protein</fullName>
    </recommendedName>
</protein>
<dbReference type="InterPro" id="IPR001387">
    <property type="entry name" value="Cro/C1-type_HTH"/>
</dbReference>
<evidence type="ECO:0000259" key="1">
    <source>
        <dbReference type="PROSITE" id="PS50943"/>
    </source>
</evidence>
<dbReference type="SUPFAM" id="SSF47413">
    <property type="entry name" value="lambda repressor-like DNA-binding domains"/>
    <property type="match status" value="1"/>
</dbReference>